<feature type="compositionally biased region" description="Acidic residues" evidence="3">
    <location>
        <begin position="162"/>
        <end position="171"/>
    </location>
</feature>
<dbReference type="InterPro" id="IPR009072">
    <property type="entry name" value="Histone-fold"/>
</dbReference>
<protein>
    <recommendedName>
        <fullName evidence="4">Transcription factor CBF/NF-Y/archaeal histone domain-containing protein</fullName>
    </recommendedName>
</protein>
<sequence>MPPKMIKRSKNSRFPVARIKKIMQMDEEVGKLASATPVMISKSLECFLQLLIDETAKETRERGSRKMVPYHLKAMIDKSDQFDFLRELVESIPDPQEPKTPARRKSTAAAEGSARKRGPAVGRAQKKEEVPAPGSLPAIGTWKRESEGAEGPGEGGRGMFDDHEDDNYDDY</sequence>
<comment type="subcellular location">
    <subcellularLocation>
        <location evidence="1">Nucleus</location>
    </subcellularLocation>
</comment>
<evidence type="ECO:0000259" key="4">
    <source>
        <dbReference type="Pfam" id="PF00808"/>
    </source>
</evidence>
<evidence type="ECO:0000256" key="2">
    <source>
        <dbReference type="ARBA" id="ARBA00023242"/>
    </source>
</evidence>
<name>A0AA48I598_9TREE</name>
<dbReference type="PANTHER" id="PTHR10252:SF5">
    <property type="entry name" value="DR1-ASSOCIATED COREPRESSOR"/>
    <property type="match status" value="1"/>
</dbReference>
<evidence type="ECO:0000256" key="1">
    <source>
        <dbReference type="ARBA" id="ARBA00004123"/>
    </source>
</evidence>
<dbReference type="Pfam" id="PF00808">
    <property type="entry name" value="CBFD_NFYB_HMF"/>
    <property type="match status" value="1"/>
</dbReference>
<dbReference type="SUPFAM" id="SSF47113">
    <property type="entry name" value="Histone-fold"/>
    <property type="match status" value="1"/>
</dbReference>
<feature type="region of interest" description="Disordered" evidence="3">
    <location>
        <begin position="90"/>
        <end position="171"/>
    </location>
</feature>
<dbReference type="GO" id="GO:0001046">
    <property type="term" value="F:core promoter sequence-specific DNA binding"/>
    <property type="evidence" value="ECO:0007669"/>
    <property type="project" value="TreeGrafter"/>
</dbReference>
<dbReference type="EMBL" id="AP028213">
    <property type="protein sequence ID" value="BEI89577.1"/>
    <property type="molecule type" value="Genomic_DNA"/>
</dbReference>
<keyword evidence="6" id="KW-1185">Reference proteome</keyword>
<dbReference type="GeneID" id="85493448"/>
<dbReference type="AlphaFoldDB" id="A0AA48I598"/>
<evidence type="ECO:0000313" key="5">
    <source>
        <dbReference type="EMBL" id="BEI89577.1"/>
    </source>
</evidence>
<dbReference type="GO" id="GO:0046982">
    <property type="term" value="F:protein heterodimerization activity"/>
    <property type="evidence" value="ECO:0007669"/>
    <property type="project" value="InterPro"/>
</dbReference>
<accession>A0AA48I598</accession>
<reference evidence="5" key="1">
    <citation type="journal article" date="2023" name="BMC Genomics">
        <title>Chromosome-level genome assemblies of Cutaneotrichosporon spp. (Trichosporonales, Basidiomycota) reveal imbalanced evolution between nucleotide sequences and chromosome synteny.</title>
        <authorList>
            <person name="Kobayashi Y."/>
            <person name="Kayamori A."/>
            <person name="Aoki K."/>
            <person name="Shiwa Y."/>
            <person name="Matsutani M."/>
            <person name="Fujita N."/>
            <person name="Sugita T."/>
            <person name="Iwasaki W."/>
            <person name="Tanaka N."/>
            <person name="Takashima M."/>
        </authorList>
    </citation>
    <scope>NUCLEOTIDE SEQUENCE</scope>
    <source>
        <strain evidence="5">HIS019</strain>
    </source>
</reference>
<dbReference type="RefSeq" id="XP_060454843.1">
    <property type="nucleotide sequence ID" value="XM_060598006.1"/>
</dbReference>
<keyword evidence="2" id="KW-0539">Nucleus</keyword>
<dbReference type="PANTHER" id="PTHR10252">
    <property type="entry name" value="HISTONE-LIKE TRANSCRIPTION FACTOR CCAAT-RELATED"/>
    <property type="match status" value="1"/>
</dbReference>
<evidence type="ECO:0000256" key="3">
    <source>
        <dbReference type="SAM" id="MobiDB-lite"/>
    </source>
</evidence>
<dbReference type="GO" id="GO:0016251">
    <property type="term" value="F:RNA polymerase II general transcription initiation factor activity"/>
    <property type="evidence" value="ECO:0007669"/>
    <property type="project" value="TreeGrafter"/>
</dbReference>
<dbReference type="InterPro" id="IPR003958">
    <property type="entry name" value="CBFA_NFYB_domain"/>
</dbReference>
<feature type="domain" description="Transcription factor CBF/NF-Y/archaeal histone" evidence="4">
    <location>
        <begin position="13"/>
        <end position="73"/>
    </location>
</feature>
<dbReference type="Proteomes" id="UP001233271">
    <property type="component" value="Chromosome 2"/>
</dbReference>
<dbReference type="Gene3D" id="1.10.20.10">
    <property type="entry name" value="Histone, subunit A"/>
    <property type="match status" value="1"/>
</dbReference>
<dbReference type="InterPro" id="IPR050568">
    <property type="entry name" value="Transcr_DNA_Rep_Reg"/>
</dbReference>
<dbReference type="CDD" id="cd22906">
    <property type="entry name" value="HFD_DRAP1"/>
    <property type="match status" value="1"/>
</dbReference>
<proteinExistence type="predicted"/>
<dbReference type="GO" id="GO:0017054">
    <property type="term" value="C:negative cofactor 2 complex"/>
    <property type="evidence" value="ECO:0007669"/>
    <property type="project" value="TreeGrafter"/>
</dbReference>
<evidence type="ECO:0000313" key="6">
    <source>
        <dbReference type="Proteomes" id="UP001233271"/>
    </source>
</evidence>
<dbReference type="KEGG" id="ccac:CcaHIS019_0209390"/>
<gene>
    <name evidence="5" type="ORF">CcaverHIS019_0209390</name>
</gene>
<organism evidence="5 6">
    <name type="scientific">Cutaneotrichosporon cavernicola</name>
    <dbReference type="NCBI Taxonomy" id="279322"/>
    <lineage>
        <taxon>Eukaryota</taxon>
        <taxon>Fungi</taxon>
        <taxon>Dikarya</taxon>
        <taxon>Basidiomycota</taxon>
        <taxon>Agaricomycotina</taxon>
        <taxon>Tremellomycetes</taxon>
        <taxon>Trichosporonales</taxon>
        <taxon>Trichosporonaceae</taxon>
        <taxon>Cutaneotrichosporon</taxon>
    </lineage>
</organism>